<keyword evidence="2" id="KW-0472">Membrane</keyword>
<evidence type="ECO:0000256" key="1">
    <source>
        <dbReference type="SAM" id="MobiDB-lite"/>
    </source>
</evidence>
<evidence type="ECO:0008006" key="5">
    <source>
        <dbReference type="Google" id="ProtNLM"/>
    </source>
</evidence>
<dbReference type="Proteomes" id="UP000184356">
    <property type="component" value="Unassembled WGS sequence"/>
</dbReference>
<feature type="transmembrane region" description="Helical" evidence="2">
    <location>
        <begin position="629"/>
        <end position="649"/>
    </location>
</feature>
<feature type="transmembrane region" description="Helical" evidence="2">
    <location>
        <begin position="594"/>
        <end position="617"/>
    </location>
</feature>
<reference evidence="4" key="1">
    <citation type="journal article" date="2017" name="Genome Biol.">
        <title>Comparative genomics reveals high biological diversity and specific adaptations in the industrially and medically important fungal genus Aspergillus.</title>
        <authorList>
            <person name="de Vries R.P."/>
            <person name="Riley R."/>
            <person name="Wiebenga A."/>
            <person name="Aguilar-Osorio G."/>
            <person name="Amillis S."/>
            <person name="Uchima C.A."/>
            <person name="Anderluh G."/>
            <person name="Asadollahi M."/>
            <person name="Askin M."/>
            <person name="Barry K."/>
            <person name="Battaglia E."/>
            <person name="Bayram O."/>
            <person name="Benocci T."/>
            <person name="Braus-Stromeyer S.A."/>
            <person name="Caldana C."/>
            <person name="Canovas D."/>
            <person name="Cerqueira G.C."/>
            <person name="Chen F."/>
            <person name="Chen W."/>
            <person name="Choi C."/>
            <person name="Clum A."/>
            <person name="Dos Santos R.A."/>
            <person name="Damasio A.R."/>
            <person name="Diallinas G."/>
            <person name="Emri T."/>
            <person name="Fekete E."/>
            <person name="Flipphi M."/>
            <person name="Freyberg S."/>
            <person name="Gallo A."/>
            <person name="Gournas C."/>
            <person name="Habgood R."/>
            <person name="Hainaut M."/>
            <person name="Harispe M.L."/>
            <person name="Henrissat B."/>
            <person name="Hilden K.S."/>
            <person name="Hope R."/>
            <person name="Hossain A."/>
            <person name="Karabika E."/>
            <person name="Karaffa L."/>
            <person name="Karanyi Z."/>
            <person name="Krasevec N."/>
            <person name="Kuo A."/>
            <person name="Kusch H."/>
            <person name="LaButti K."/>
            <person name="Lagendijk E.L."/>
            <person name="Lapidus A."/>
            <person name="Levasseur A."/>
            <person name="Lindquist E."/>
            <person name="Lipzen A."/>
            <person name="Logrieco A.F."/>
            <person name="MacCabe A."/>
            <person name="Maekelae M.R."/>
            <person name="Malavazi I."/>
            <person name="Melin P."/>
            <person name="Meyer V."/>
            <person name="Mielnichuk N."/>
            <person name="Miskei M."/>
            <person name="Molnar A.P."/>
            <person name="Mule G."/>
            <person name="Ngan C.Y."/>
            <person name="Orejas M."/>
            <person name="Orosz E."/>
            <person name="Ouedraogo J.P."/>
            <person name="Overkamp K.M."/>
            <person name="Park H.-S."/>
            <person name="Perrone G."/>
            <person name="Piumi F."/>
            <person name="Punt P.J."/>
            <person name="Ram A.F."/>
            <person name="Ramon A."/>
            <person name="Rauscher S."/>
            <person name="Record E."/>
            <person name="Riano-Pachon D.M."/>
            <person name="Robert V."/>
            <person name="Roehrig J."/>
            <person name="Ruller R."/>
            <person name="Salamov A."/>
            <person name="Salih N.S."/>
            <person name="Samson R.A."/>
            <person name="Sandor E."/>
            <person name="Sanguinetti M."/>
            <person name="Schuetze T."/>
            <person name="Sepcic K."/>
            <person name="Shelest E."/>
            <person name="Sherlock G."/>
            <person name="Sophianopoulou V."/>
            <person name="Squina F.M."/>
            <person name="Sun H."/>
            <person name="Susca A."/>
            <person name="Todd R.B."/>
            <person name="Tsang A."/>
            <person name="Unkles S.E."/>
            <person name="van de Wiele N."/>
            <person name="van Rossen-Uffink D."/>
            <person name="Oliveira J.V."/>
            <person name="Vesth T.C."/>
            <person name="Visser J."/>
            <person name="Yu J.-H."/>
            <person name="Zhou M."/>
            <person name="Andersen M.R."/>
            <person name="Archer D.B."/>
            <person name="Baker S.E."/>
            <person name="Benoit I."/>
            <person name="Brakhage A.A."/>
            <person name="Braus G.H."/>
            <person name="Fischer R."/>
            <person name="Frisvad J.C."/>
            <person name="Goldman G.H."/>
            <person name="Houbraken J."/>
            <person name="Oakley B."/>
            <person name="Pocsi I."/>
            <person name="Scazzocchio C."/>
            <person name="Seiboth B."/>
            <person name="vanKuyk P.A."/>
            <person name="Wortman J."/>
            <person name="Dyer P.S."/>
            <person name="Grigoriev I.V."/>
        </authorList>
    </citation>
    <scope>NUCLEOTIDE SEQUENCE [LARGE SCALE GENOMIC DNA]</scope>
    <source>
        <strain evidence="4">CBS 593.65</strain>
    </source>
</reference>
<evidence type="ECO:0000313" key="4">
    <source>
        <dbReference type="Proteomes" id="UP000184356"/>
    </source>
</evidence>
<evidence type="ECO:0000256" key="2">
    <source>
        <dbReference type="SAM" id="Phobius"/>
    </source>
</evidence>
<dbReference type="GeneID" id="63768735"/>
<sequence>MSDSRTNLAPSASSQLLPQGQPAPPREPFSPNATGSYEHHIDLSAYPMEPQSGSPPLGNHTNVYPEDNSEGYPRKAPLQKLDVSRYLNNNSITANLPWVDRPIENPGLAYADRNAYRHRDALSRIWTGPEDDRYLSATDGRLRKLIVQATNEVRCGPKNGTWSRRGIRSVTPIHMRVVYWVLKDRIEGKEDGVSLELCLKWFPACLALLALLFVPADLGGEIRNNGRYEQFKYHFWGYPYIPSNPREAAKGSSTLSLTTAEEINGIAERPLRPRYLCFLTEDGVQIRSVADWEAEHGREAILQYLFISYTSAQFQGPADWDELHVIAAAAAQTAGVSAYWISCSCMPEPEQVSEDVYRISDIVRGAHSLAVILGPPVTDPSSNPDMKTMLQHWGERMWTFPEVLLSPAEKPVAIYTRGGDIWNPHFLPKRNFPAEAWTDAPDSRQLVDHYEGSVVLSPLELVTLALQCLSTRANNTTAYLNGDLTYVLMGLLRRRPRVNSQNTAFQEFCRLSLANDSNRLLERLICLLPRNRDQPWHHIDDAWARSLWDITPLCQVDGVGENDTVILGGGFAAPIRWKSFTPVNLMLRKTLKRLIAQIAIRGVPGFLVLGAFFLGVSKSEGGPLVPFTVLGWLLMIPAIIAVLCSPYLLGALYTGKPWRAQPWLFGFEGYMDKAEIETMIFGTNLNRFKWSPYSSELSRHESVQAECIGVDPTLDPAVRETLSRSQGLGYGAEKVFTLVDTNLMTVTLFTAVRPPVALVLCGSEGGMQRGLLCSYDWKTQTLYKESVLRVDTMVLEKMSRVDRFRLGLRRPLAQTVPVPYTDTPIV</sequence>
<dbReference type="VEuPathDB" id="FungiDB:ASPSYDRAFT_92345"/>
<dbReference type="OrthoDB" id="2624308at2759"/>
<dbReference type="STRING" id="1036612.A0A1L9TA20"/>
<feature type="region of interest" description="Disordered" evidence="1">
    <location>
        <begin position="1"/>
        <end position="74"/>
    </location>
</feature>
<gene>
    <name evidence="3" type="ORF">ASPSYDRAFT_92345</name>
</gene>
<dbReference type="RefSeq" id="XP_040699959.1">
    <property type="nucleotide sequence ID" value="XM_040852662.1"/>
</dbReference>
<keyword evidence="2" id="KW-1133">Transmembrane helix</keyword>
<accession>A0A1L9TA20</accession>
<feature type="compositionally biased region" description="Polar residues" evidence="1">
    <location>
        <begin position="1"/>
        <end position="18"/>
    </location>
</feature>
<proteinExistence type="predicted"/>
<keyword evidence="2" id="KW-0812">Transmembrane</keyword>
<dbReference type="EMBL" id="KV878591">
    <property type="protein sequence ID" value="OJJ56153.1"/>
    <property type="molecule type" value="Genomic_DNA"/>
</dbReference>
<keyword evidence="4" id="KW-1185">Reference proteome</keyword>
<organism evidence="3 4">
    <name type="scientific">Aspergillus sydowii CBS 593.65</name>
    <dbReference type="NCBI Taxonomy" id="1036612"/>
    <lineage>
        <taxon>Eukaryota</taxon>
        <taxon>Fungi</taxon>
        <taxon>Dikarya</taxon>
        <taxon>Ascomycota</taxon>
        <taxon>Pezizomycotina</taxon>
        <taxon>Eurotiomycetes</taxon>
        <taxon>Eurotiomycetidae</taxon>
        <taxon>Eurotiales</taxon>
        <taxon>Aspergillaceae</taxon>
        <taxon>Aspergillus</taxon>
        <taxon>Aspergillus subgen. Nidulantes</taxon>
    </lineage>
</organism>
<dbReference type="AlphaFoldDB" id="A0A1L9TA20"/>
<feature type="compositionally biased region" description="Polar residues" evidence="1">
    <location>
        <begin position="51"/>
        <end position="62"/>
    </location>
</feature>
<evidence type="ECO:0000313" key="3">
    <source>
        <dbReference type="EMBL" id="OJJ56153.1"/>
    </source>
</evidence>
<protein>
    <recommendedName>
        <fullName evidence="5">Heterokaryon incompatibility domain-containing protein</fullName>
    </recommendedName>
</protein>
<name>A0A1L9TA20_9EURO</name>